<protein>
    <submittedName>
        <fullName evidence="7">O-antigen ligase</fullName>
    </submittedName>
</protein>
<comment type="caution">
    <text evidence="7">The sequence shown here is derived from an EMBL/GenBank/DDBJ whole genome shotgun (WGS) entry which is preliminary data.</text>
</comment>
<dbReference type="RefSeq" id="WP_213349983.1">
    <property type="nucleotide sequence ID" value="NZ_JAEDAM010000102.1"/>
</dbReference>
<evidence type="ECO:0000256" key="5">
    <source>
        <dbReference type="SAM" id="Phobius"/>
    </source>
</evidence>
<dbReference type="PANTHER" id="PTHR37422">
    <property type="entry name" value="TEICHURONIC ACID BIOSYNTHESIS PROTEIN TUAE"/>
    <property type="match status" value="1"/>
</dbReference>
<dbReference type="InterPro" id="IPR051533">
    <property type="entry name" value="WaaL-like"/>
</dbReference>
<feature type="transmembrane region" description="Helical" evidence="5">
    <location>
        <begin position="234"/>
        <end position="263"/>
    </location>
</feature>
<feature type="transmembrane region" description="Helical" evidence="5">
    <location>
        <begin position="417"/>
        <end position="433"/>
    </location>
</feature>
<feature type="transmembrane region" description="Helical" evidence="5">
    <location>
        <begin position="313"/>
        <end position="334"/>
    </location>
</feature>
<feature type="transmembrane region" description="Helical" evidence="5">
    <location>
        <begin position="354"/>
        <end position="377"/>
    </location>
</feature>
<proteinExistence type="predicted"/>
<gene>
    <name evidence="7" type="ORF">VAMP_178845n529</name>
</gene>
<keyword evidence="3 5" id="KW-1133">Transmembrane helix</keyword>
<feature type="transmembrane region" description="Helical" evidence="5">
    <location>
        <begin position="40"/>
        <end position="61"/>
    </location>
</feature>
<evidence type="ECO:0000256" key="2">
    <source>
        <dbReference type="ARBA" id="ARBA00022692"/>
    </source>
</evidence>
<feature type="domain" description="O-antigen ligase-related" evidence="6">
    <location>
        <begin position="237"/>
        <end position="363"/>
    </location>
</feature>
<feature type="transmembrane region" description="Helical" evidence="5">
    <location>
        <begin position="112"/>
        <end position="128"/>
    </location>
</feature>
<dbReference type="Proteomes" id="UP000680365">
    <property type="component" value="Unassembled WGS sequence"/>
</dbReference>
<sequence length="438" mass="52659">MINLKLFNFNFWAKFLLIGLVIHFFLHTYITFFWNLEINIIWLWKEILIIGFFLYLFYLIFKNKEIKFWWKDKTIFILEMLFAILVIFTFVVNTFFIDNSLSEYIMAFRYDFLAYLIFFTIYRVSYFIKPSDYLLKYYGIIIKRIILFGVLWYIIIFLKPGFLKFAGYNKNIFEGEVGSAPPAAYYTQLNQGIVRNQFLFERPINYGFFLIAFFPLFYMLYLRKKAIKKTWFWWIVYGFNILTTFSRAAWGAFVFEILILTIIDYRKNMKYFMKYILFPILFIFSIFIYFAYDHIIGRQRSNTGHINEVIKGIDMFISAPIIGKGAGYVGPASFWEGGIEFNPENQFLQIAIEFGSIGFLMWFGIYLFFVFYGLYYLFKSNKKEKNNKYILYVLAFSIGLIGLSIQGMVLHSFVDRMIIYPFMFLFAIAIYLHRYKNI</sequence>
<evidence type="ECO:0000313" key="7">
    <source>
        <dbReference type="EMBL" id="MBS8122561.1"/>
    </source>
</evidence>
<dbReference type="EMBL" id="JAEDAM010000102">
    <property type="protein sequence ID" value="MBS8122561.1"/>
    <property type="molecule type" value="Genomic_DNA"/>
</dbReference>
<dbReference type="Pfam" id="PF04932">
    <property type="entry name" value="Wzy_C"/>
    <property type="match status" value="1"/>
</dbReference>
<accession>A0ABS5QMX3</accession>
<evidence type="ECO:0000259" key="6">
    <source>
        <dbReference type="Pfam" id="PF04932"/>
    </source>
</evidence>
<feature type="transmembrane region" description="Helical" evidence="5">
    <location>
        <begin position="12"/>
        <end position="34"/>
    </location>
</feature>
<feature type="transmembrane region" description="Helical" evidence="5">
    <location>
        <begin position="140"/>
        <end position="158"/>
    </location>
</feature>
<evidence type="ECO:0000256" key="4">
    <source>
        <dbReference type="ARBA" id="ARBA00023136"/>
    </source>
</evidence>
<feature type="transmembrane region" description="Helical" evidence="5">
    <location>
        <begin position="73"/>
        <end position="92"/>
    </location>
</feature>
<keyword evidence="7" id="KW-0436">Ligase</keyword>
<feature type="transmembrane region" description="Helical" evidence="5">
    <location>
        <begin position="389"/>
        <end position="411"/>
    </location>
</feature>
<comment type="subcellular location">
    <subcellularLocation>
        <location evidence="1">Membrane</location>
        <topology evidence="1">Multi-pass membrane protein</topology>
    </subcellularLocation>
</comment>
<keyword evidence="4 5" id="KW-0472">Membrane</keyword>
<reference evidence="7 8" key="1">
    <citation type="journal article" date="2021" name="Nat. Commun.">
        <title>Reductive evolution and unique predatory mode in the CPR bacterium Vampirococcus lugosii.</title>
        <authorList>
            <person name="Moreira D."/>
            <person name="Zivanovic Y."/>
            <person name="Lopez-Archilla A.I."/>
            <person name="Iniesto M."/>
            <person name="Lopez-Garcia P."/>
        </authorList>
    </citation>
    <scope>NUCLEOTIDE SEQUENCE [LARGE SCALE GENOMIC DNA]</scope>
    <source>
        <strain evidence="7">Chiprana</strain>
    </source>
</reference>
<evidence type="ECO:0000313" key="8">
    <source>
        <dbReference type="Proteomes" id="UP000680365"/>
    </source>
</evidence>
<evidence type="ECO:0000256" key="1">
    <source>
        <dbReference type="ARBA" id="ARBA00004141"/>
    </source>
</evidence>
<name>A0ABS5QMX3_9BACT</name>
<dbReference type="GO" id="GO:0016874">
    <property type="term" value="F:ligase activity"/>
    <property type="evidence" value="ECO:0007669"/>
    <property type="project" value="UniProtKB-KW"/>
</dbReference>
<organism evidence="7 8">
    <name type="scientific">Candidatus Vampirococcus lugosii</name>
    <dbReference type="NCBI Taxonomy" id="2789015"/>
    <lineage>
        <taxon>Bacteria</taxon>
        <taxon>Candidatus Absconditibacteriota</taxon>
        <taxon>Vampirococcus</taxon>
    </lineage>
</organism>
<dbReference type="PANTHER" id="PTHR37422:SF13">
    <property type="entry name" value="LIPOPOLYSACCHARIDE BIOSYNTHESIS PROTEIN PA4999-RELATED"/>
    <property type="match status" value="1"/>
</dbReference>
<evidence type="ECO:0000256" key="3">
    <source>
        <dbReference type="ARBA" id="ARBA00022989"/>
    </source>
</evidence>
<dbReference type="InterPro" id="IPR007016">
    <property type="entry name" value="O-antigen_ligase-rel_domated"/>
</dbReference>
<keyword evidence="2 5" id="KW-0812">Transmembrane</keyword>
<feature type="transmembrane region" description="Helical" evidence="5">
    <location>
        <begin position="204"/>
        <end position="222"/>
    </location>
</feature>
<feature type="transmembrane region" description="Helical" evidence="5">
    <location>
        <begin position="275"/>
        <end position="292"/>
    </location>
</feature>
<keyword evidence="8" id="KW-1185">Reference proteome</keyword>